<evidence type="ECO:0000256" key="5">
    <source>
        <dbReference type="SAM" id="MobiDB-lite"/>
    </source>
</evidence>
<reference evidence="8 9" key="1">
    <citation type="submission" date="2024-02" db="EMBL/GenBank/DDBJ databases">
        <title>De novo assembly and annotation of 12 fungi associated with fruit tree decline syndrome in Ontario, Canada.</title>
        <authorList>
            <person name="Sulman M."/>
            <person name="Ellouze W."/>
            <person name="Ilyukhin E."/>
        </authorList>
    </citation>
    <scope>NUCLEOTIDE SEQUENCE [LARGE SCALE GENOMIC DNA]</scope>
    <source>
        <strain evidence="8 9">M42-189</strain>
    </source>
</reference>
<dbReference type="InterPro" id="IPR039751">
    <property type="entry name" value="HERPUD1/2"/>
</dbReference>
<dbReference type="SUPFAM" id="SSF54236">
    <property type="entry name" value="Ubiquitin-like"/>
    <property type="match status" value="1"/>
</dbReference>
<feature type="region of interest" description="Disordered" evidence="5">
    <location>
        <begin position="631"/>
        <end position="660"/>
    </location>
</feature>
<organism evidence="8 9">
    <name type="scientific">Paraconiothyrium brasiliense</name>
    <dbReference type="NCBI Taxonomy" id="300254"/>
    <lineage>
        <taxon>Eukaryota</taxon>
        <taxon>Fungi</taxon>
        <taxon>Dikarya</taxon>
        <taxon>Ascomycota</taxon>
        <taxon>Pezizomycotina</taxon>
        <taxon>Dothideomycetes</taxon>
        <taxon>Pleosporomycetidae</taxon>
        <taxon>Pleosporales</taxon>
        <taxon>Massarineae</taxon>
        <taxon>Didymosphaeriaceae</taxon>
        <taxon>Paraconiothyrium</taxon>
    </lineage>
</organism>
<feature type="compositionally biased region" description="Basic and acidic residues" evidence="5">
    <location>
        <begin position="703"/>
        <end position="732"/>
    </location>
</feature>
<keyword evidence="9" id="KW-1185">Reference proteome</keyword>
<feature type="region of interest" description="Disordered" evidence="5">
    <location>
        <begin position="388"/>
        <end position="426"/>
    </location>
</feature>
<feature type="compositionally biased region" description="Polar residues" evidence="5">
    <location>
        <begin position="179"/>
        <end position="192"/>
    </location>
</feature>
<feature type="compositionally biased region" description="Low complexity" evidence="5">
    <location>
        <begin position="398"/>
        <end position="413"/>
    </location>
</feature>
<keyword evidence="3 6" id="KW-1133">Transmembrane helix</keyword>
<dbReference type="PROSITE" id="PS50053">
    <property type="entry name" value="UBIQUITIN_2"/>
    <property type="match status" value="1"/>
</dbReference>
<proteinExistence type="predicted"/>
<dbReference type="EMBL" id="JAKJXO020000011">
    <property type="protein sequence ID" value="KAL1598649.1"/>
    <property type="molecule type" value="Genomic_DNA"/>
</dbReference>
<dbReference type="PANTHER" id="PTHR12943:SF27">
    <property type="entry name" value="HOMOCYSTEINE-INDUCED ENDOPLASMIC RETICULUM PROTEIN, ISOFORM A"/>
    <property type="match status" value="1"/>
</dbReference>
<feature type="region of interest" description="Disordered" evidence="5">
    <location>
        <begin position="703"/>
        <end position="772"/>
    </location>
</feature>
<dbReference type="Gene3D" id="3.10.20.90">
    <property type="entry name" value="Phosphatidylinositol 3-kinase Catalytic Subunit, Chain A, domain 1"/>
    <property type="match status" value="1"/>
</dbReference>
<dbReference type="CDD" id="cd17039">
    <property type="entry name" value="Ubl_ubiquitin_like"/>
    <property type="match status" value="1"/>
</dbReference>
<evidence type="ECO:0000256" key="2">
    <source>
        <dbReference type="ARBA" id="ARBA00022692"/>
    </source>
</evidence>
<feature type="transmembrane region" description="Helical" evidence="6">
    <location>
        <begin position="570"/>
        <end position="591"/>
    </location>
</feature>
<feature type="transmembrane region" description="Helical" evidence="6">
    <location>
        <begin position="547"/>
        <end position="565"/>
    </location>
</feature>
<comment type="subcellular location">
    <subcellularLocation>
        <location evidence="1">Membrane</location>
    </subcellularLocation>
</comment>
<dbReference type="InterPro" id="IPR029071">
    <property type="entry name" value="Ubiquitin-like_domsf"/>
</dbReference>
<evidence type="ECO:0000256" key="1">
    <source>
        <dbReference type="ARBA" id="ARBA00004370"/>
    </source>
</evidence>
<protein>
    <recommendedName>
        <fullName evidence="7">Ubiquitin-like domain-containing protein</fullName>
    </recommendedName>
</protein>
<dbReference type="PANTHER" id="PTHR12943">
    <property type="entry name" value="HOMOCYSTEINE-RESPONSIVE ENDOPLASMIC RETICULUM-RESIDENT UNIQUITIN-LIKE DOMAIN HERPUD PROTEIN FAMILY MEMBER"/>
    <property type="match status" value="1"/>
</dbReference>
<name>A0ABR3R3D1_9PLEO</name>
<sequence>MAEEGELAVNLKILSPSAEVEGGIHLVDLPANTTIRELRQRIQDVAPSRPAIDRMRLIYRGRVVANDNDTLANVFGAENIRESKDQSLHLVLRELPSTASAPSPPPHSASAPPNPLQPPQSPLQTNPFRNLPEPRPNSQPQFAQNIRNPQPIPFAQTPLPPHLQQQFAQVVRDHEAQLRNPQAPAQTETATSEGEAHVPQGPPRPPMGLPNLPTGNHTRTVRQEGIGPNGERWTVTWNNTTNVAFNPNQQQAILSRSFPHPGPGFGLPAQRTPSPSLGNVSDQMLQRIRRTMDYARQEMENVRALLQPPGGQAASLNGLAAANPPAWRVDHIRLTVRNLITGLDNVDRGLASLVADPLMAQNRDFVSLQQSASDLRRQAEEFNRLLDQLPRSDPTGPAFPSAAPPAANANPQADSTQAQDVTQSTPSNVPTELFILSSPQGPVGILFDQHGTYSTTPLAMSFQSFSQQFNANRYQFGDLGRQIAVHNHTPRLPAYVLPATGAQTAQAQQPPHNAIPAQGQVQNQNANPVQPAAAPAPGVQVNRVDNIAGHLWLIFKLAVFVYFFAGGGGWYRPVMICLIAGVVYLAQVGIFEEHFTAVRGYLETLLPPGALGFPERVAAQQRQIRPIANAQGQENRQAQPHRNPTPEQAAQRLQQQHHDQQFGWVHETARATERAFAIFVASLWPGIGERMVQAQEERVRAEREAEEARLAEEAARREEEEKKEQEAEEKAQGEASGSVKRGYAEGAGPAEETDSKGKGKKARVEDTDGDLD</sequence>
<feature type="compositionally biased region" description="Polar residues" evidence="5">
    <location>
        <begin position="414"/>
        <end position="426"/>
    </location>
</feature>
<evidence type="ECO:0000256" key="6">
    <source>
        <dbReference type="SAM" id="Phobius"/>
    </source>
</evidence>
<comment type="caution">
    <text evidence="8">The sequence shown here is derived from an EMBL/GenBank/DDBJ whole genome shotgun (WGS) entry which is preliminary data.</text>
</comment>
<evidence type="ECO:0000313" key="8">
    <source>
        <dbReference type="EMBL" id="KAL1598649.1"/>
    </source>
</evidence>
<dbReference type="InterPro" id="IPR000626">
    <property type="entry name" value="Ubiquitin-like_dom"/>
</dbReference>
<evidence type="ECO:0000313" key="9">
    <source>
        <dbReference type="Proteomes" id="UP001521785"/>
    </source>
</evidence>
<evidence type="ECO:0000256" key="4">
    <source>
        <dbReference type="ARBA" id="ARBA00023136"/>
    </source>
</evidence>
<feature type="domain" description="Ubiquitin-like" evidence="7">
    <location>
        <begin position="7"/>
        <end position="73"/>
    </location>
</feature>
<feature type="compositionally biased region" description="Polar residues" evidence="5">
    <location>
        <begin position="631"/>
        <end position="646"/>
    </location>
</feature>
<keyword evidence="2 6" id="KW-0812">Transmembrane</keyword>
<feature type="region of interest" description="Disordered" evidence="5">
    <location>
        <begin position="97"/>
        <end position="232"/>
    </location>
</feature>
<accession>A0ABR3R3D1</accession>
<dbReference type="Proteomes" id="UP001521785">
    <property type="component" value="Unassembled WGS sequence"/>
</dbReference>
<evidence type="ECO:0000256" key="3">
    <source>
        <dbReference type="ARBA" id="ARBA00022989"/>
    </source>
</evidence>
<feature type="compositionally biased region" description="Polar residues" evidence="5">
    <location>
        <begin position="136"/>
        <end position="148"/>
    </location>
</feature>
<evidence type="ECO:0000259" key="7">
    <source>
        <dbReference type="PROSITE" id="PS50053"/>
    </source>
</evidence>
<gene>
    <name evidence="8" type="ORF">SLS60_007789</name>
</gene>
<feature type="compositionally biased region" description="Basic and acidic residues" evidence="5">
    <location>
        <begin position="753"/>
        <end position="766"/>
    </location>
</feature>
<keyword evidence="4 6" id="KW-0472">Membrane</keyword>
<feature type="compositionally biased region" description="Pro residues" evidence="5">
    <location>
        <begin position="102"/>
        <end position="121"/>
    </location>
</feature>